<keyword evidence="8" id="KW-1185">Reference proteome</keyword>
<dbReference type="AlphaFoldDB" id="A0AA42DQ82"/>
<dbReference type="GO" id="GO:0003700">
    <property type="term" value="F:DNA-binding transcription factor activity"/>
    <property type="evidence" value="ECO:0007669"/>
    <property type="project" value="InterPro"/>
</dbReference>
<evidence type="ECO:0000256" key="5">
    <source>
        <dbReference type="ARBA" id="ARBA00023163"/>
    </source>
</evidence>
<dbReference type="PANTHER" id="PTHR46577">
    <property type="entry name" value="HTH-TYPE TRANSCRIPTIONAL REGULATORY PROTEIN GABR"/>
    <property type="match status" value="1"/>
</dbReference>
<dbReference type="Pfam" id="PF00392">
    <property type="entry name" value="GntR"/>
    <property type="match status" value="1"/>
</dbReference>
<evidence type="ECO:0000256" key="3">
    <source>
        <dbReference type="ARBA" id="ARBA00023015"/>
    </source>
</evidence>
<evidence type="ECO:0000259" key="6">
    <source>
        <dbReference type="PROSITE" id="PS50949"/>
    </source>
</evidence>
<dbReference type="InterPro" id="IPR051446">
    <property type="entry name" value="HTH_trans_reg/aminotransferase"/>
</dbReference>
<organism evidence="7 8">
    <name type="scientific">Holtiella tumoricola</name>
    <dbReference type="NCBI Taxonomy" id="3018743"/>
    <lineage>
        <taxon>Bacteria</taxon>
        <taxon>Bacillati</taxon>
        <taxon>Bacillota</taxon>
        <taxon>Clostridia</taxon>
        <taxon>Lachnospirales</taxon>
        <taxon>Cellulosilyticaceae</taxon>
        <taxon>Holtiella</taxon>
    </lineage>
</organism>
<dbReference type="RefSeq" id="WP_271012767.1">
    <property type="nucleotide sequence ID" value="NZ_JAQIFT010000054.1"/>
</dbReference>
<sequence length="442" mass="50583">MFCTIHLSKSDPTPLYIQLANSLAHLIKIGELPNHTKLPTIRTLSKKLNINRDTVVNAYKLLENQGLVTAYVGSGTYVSSSQVSQPSESQETISCSSLFFNKSYFPPSLINELANDMIAAEGWNVFSDPLYRGHTLLKQSISEFFKSVGLLSNPSQIRYTKDFLSFLVDLLKIHPNSTIGIEAYHDLSYSSFLRSLGFKVIELPLTQNGLDLDHLEKVLQTEHISFIWVSTYVQNPTGISYALENKKRLLELAEHHQFYIIEDGTLSDFAYTETSLMPLYSLDHNNHVIYIYHFSKLYLPTLQYSFIALPPALSKKFNEPMQSTFNERFLQYYLDSSIFSSIRQEIIEHNYKYFKVIMPILKELKDTINLYSEHGSLFFWFKPQAISSSVMEKYLLQQHIILAPGELFTMKSKCSYSRLSLAHLNDTTLPLVIDALQGMVTL</sequence>
<comment type="similarity">
    <text evidence="1">In the C-terminal section; belongs to the class-I pyridoxal-phosphate-dependent aminotransferase family.</text>
</comment>
<dbReference type="InterPro" id="IPR015421">
    <property type="entry name" value="PyrdxlP-dep_Trfase_major"/>
</dbReference>
<dbReference type="Gene3D" id="3.40.640.10">
    <property type="entry name" value="Type I PLP-dependent aspartate aminotransferase-like (Major domain)"/>
    <property type="match status" value="1"/>
</dbReference>
<keyword evidence="7" id="KW-0808">Transferase</keyword>
<comment type="caution">
    <text evidence="7">The sequence shown here is derived from an EMBL/GenBank/DDBJ whole genome shotgun (WGS) entry which is preliminary data.</text>
</comment>
<dbReference type="CDD" id="cd00609">
    <property type="entry name" value="AAT_like"/>
    <property type="match status" value="1"/>
</dbReference>
<dbReference type="InterPro" id="IPR015424">
    <property type="entry name" value="PyrdxlP-dep_Trfase"/>
</dbReference>
<dbReference type="InterPro" id="IPR036390">
    <property type="entry name" value="WH_DNA-bd_sf"/>
</dbReference>
<dbReference type="CDD" id="cd07377">
    <property type="entry name" value="WHTH_GntR"/>
    <property type="match status" value="1"/>
</dbReference>
<dbReference type="PRINTS" id="PR00035">
    <property type="entry name" value="HTHGNTR"/>
</dbReference>
<dbReference type="GO" id="GO:0030170">
    <property type="term" value="F:pyridoxal phosphate binding"/>
    <property type="evidence" value="ECO:0007669"/>
    <property type="project" value="InterPro"/>
</dbReference>
<dbReference type="GO" id="GO:0003677">
    <property type="term" value="F:DNA binding"/>
    <property type="evidence" value="ECO:0007669"/>
    <property type="project" value="UniProtKB-KW"/>
</dbReference>
<dbReference type="Gene3D" id="1.10.10.10">
    <property type="entry name" value="Winged helix-like DNA-binding domain superfamily/Winged helix DNA-binding domain"/>
    <property type="match status" value="1"/>
</dbReference>
<dbReference type="InterPro" id="IPR000524">
    <property type="entry name" value="Tscrpt_reg_HTH_GntR"/>
</dbReference>
<dbReference type="InterPro" id="IPR004839">
    <property type="entry name" value="Aminotransferase_I/II_large"/>
</dbReference>
<protein>
    <submittedName>
        <fullName evidence="7">PLP-dependent aminotransferase family protein</fullName>
    </submittedName>
</protein>
<feature type="domain" description="HTH gntR-type" evidence="6">
    <location>
        <begin position="13"/>
        <end position="81"/>
    </location>
</feature>
<proteinExistence type="inferred from homology"/>
<gene>
    <name evidence="7" type="ORF">PBV87_14855</name>
</gene>
<dbReference type="SMART" id="SM00345">
    <property type="entry name" value="HTH_GNTR"/>
    <property type="match status" value="1"/>
</dbReference>
<dbReference type="SUPFAM" id="SSF46785">
    <property type="entry name" value="Winged helix' DNA-binding domain"/>
    <property type="match status" value="1"/>
</dbReference>
<dbReference type="PROSITE" id="PS50949">
    <property type="entry name" value="HTH_GNTR"/>
    <property type="match status" value="1"/>
</dbReference>
<dbReference type="PANTHER" id="PTHR46577:SF2">
    <property type="entry name" value="TRANSCRIPTIONAL REGULATORY PROTEIN"/>
    <property type="match status" value="1"/>
</dbReference>
<dbReference type="GO" id="GO:0008483">
    <property type="term" value="F:transaminase activity"/>
    <property type="evidence" value="ECO:0007669"/>
    <property type="project" value="UniProtKB-KW"/>
</dbReference>
<accession>A0AA42DQ82</accession>
<evidence type="ECO:0000256" key="2">
    <source>
        <dbReference type="ARBA" id="ARBA00022898"/>
    </source>
</evidence>
<keyword evidence="2" id="KW-0663">Pyridoxal phosphate</keyword>
<dbReference type="InterPro" id="IPR036388">
    <property type="entry name" value="WH-like_DNA-bd_sf"/>
</dbReference>
<name>A0AA42DQ82_9FIRM</name>
<dbReference type="EMBL" id="JAQIFT010000054">
    <property type="protein sequence ID" value="MDA3732756.1"/>
    <property type="molecule type" value="Genomic_DNA"/>
</dbReference>
<keyword evidence="5" id="KW-0804">Transcription</keyword>
<keyword evidence="7" id="KW-0032">Aminotransferase</keyword>
<reference evidence="7" key="1">
    <citation type="journal article" date="2023" name="Int. J. Syst. Evol. Microbiol.">
        <title>&lt;i&gt;Holtiella tumoricola&lt;/i&gt; gen. nov. sp. nov., isolated from a human clinical sample.</title>
        <authorList>
            <person name="Allen-Vercoe E."/>
            <person name="Daigneault M.C."/>
            <person name="Vancuren S.J."/>
            <person name="Cochrane K."/>
            <person name="O'Neal L.L."/>
            <person name="Sankaranarayanan K."/>
            <person name="Lawson P.A."/>
        </authorList>
    </citation>
    <scope>NUCLEOTIDE SEQUENCE</scope>
    <source>
        <strain evidence="7">CC70A</strain>
    </source>
</reference>
<dbReference type="Proteomes" id="UP001169242">
    <property type="component" value="Unassembled WGS sequence"/>
</dbReference>
<keyword evidence="3" id="KW-0805">Transcription regulation</keyword>
<evidence type="ECO:0000313" key="7">
    <source>
        <dbReference type="EMBL" id="MDA3732756.1"/>
    </source>
</evidence>
<evidence type="ECO:0000256" key="4">
    <source>
        <dbReference type="ARBA" id="ARBA00023125"/>
    </source>
</evidence>
<dbReference type="Pfam" id="PF00155">
    <property type="entry name" value="Aminotran_1_2"/>
    <property type="match status" value="1"/>
</dbReference>
<dbReference type="SUPFAM" id="SSF53383">
    <property type="entry name" value="PLP-dependent transferases"/>
    <property type="match status" value="1"/>
</dbReference>
<keyword evidence="4" id="KW-0238">DNA-binding</keyword>
<evidence type="ECO:0000256" key="1">
    <source>
        <dbReference type="ARBA" id="ARBA00005384"/>
    </source>
</evidence>
<evidence type="ECO:0000313" key="8">
    <source>
        <dbReference type="Proteomes" id="UP001169242"/>
    </source>
</evidence>